<comment type="similarity">
    <text evidence="2">Belongs to the WRB/GET1 family.</text>
</comment>
<feature type="signal peptide" evidence="7">
    <location>
        <begin position="1"/>
        <end position="18"/>
    </location>
</feature>
<accession>A0A9W8KX80</accession>
<protein>
    <submittedName>
        <fullName evidence="8">GET complex subunit get1</fullName>
    </submittedName>
</protein>
<keyword evidence="4" id="KW-0256">Endoplasmic reticulum</keyword>
<dbReference type="InterPro" id="IPR028945">
    <property type="entry name" value="Get1"/>
</dbReference>
<dbReference type="PANTHER" id="PTHR42650">
    <property type="entry name" value="TAIL-ANCHORED PROTEIN INSERTION RECEPTOR WRB"/>
    <property type="match status" value="1"/>
</dbReference>
<dbReference type="GO" id="GO:0043529">
    <property type="term" value="C:GET complex"/>
    <property type="evidence" value="ECO:0007669"/>
    <property type="project" value="TreeGrafter"/>
</dbReference>
<evidence type="ECO:0000313" key="9">
    <source>
        <dbReference type="Proteomes" id="UP001151518"/>
    </source>
</evidence>
<proteinExistence type="inferred from homology"/>
<keyword evidence="5" id="KW-1133">Transmembrane helix</keyword>
<comment type="caution">
    <text evidence="8">The sequence shown here is derived from an EMBL/GenBank/DDBJ whole genome shotgun (WGS) entry which is preliminary data.</text>
</comment>
<evidence type="ECO:0000256" key="6">
    <source>
        <dbReference type="ARBA" id="ARBA00023136"/>
    </source>
</evidence>
<keyword evidence="7" id="KW-0732">Signal</keyword>
<evidence type="ECO:0000313" key="8">
    <source>
        <dbReference type="EMBL" id="KAJ2675956.1"/>
    </source>
</evidence>
<evidence type="ECO:0000256" key="5">
    <source>
        <dbReference type="ARBA" id="ARBA00022989"/>
    </source>
</evidence>
<dbReference type="AlphaFoldDB" id="A0A9W8KX80"/>
<name>A0A9W8KX80_9FUNG</name>
<feature type="chain" id="PRO_5040829609" evidence="7">
    <location>
        <begin position="19"/>
        <end position="201"/>
    </location>
</feature>
<evidence type="ECO:0000256" key="4">
    <source>
        <dbReference type="ARBA" id="ARBA00022824"/>
    </source>
</evidence>
<dbReference type="PANTHER" id="PTHR42650:SF1">
    <property type="entry name" value="GUIDED ENTRY OF TAIL-ANCHORED PROTEINS FACTOR 1"/>
    <property type="match status" value="1"/>
</dbReference>
<keyword evidence="6" id="KW-0472">Membrane</keyword>
<keyword evidence="3" id="KW-0812">Transmembrane</keyword>
<evidence type="ECO:0000256" key="2">
    <source>
        <dbReference type="ARBA" id="ARBA00010799"/>
    </source>
</evidence>
<gene>
    <name evidence="8" type="primary">GET1</name>
    <name evidence="8" type="ORF">GGI25_003793</name>
</gene>
<dbReference type="GO" id="GO:0071816">
    <property type="term" value="P:tail-anchored membrane protein insertion into ER membrane"/>
    <property type="evidence" value="ECO:0007669"/>
    <property type="project" value="InterPro"/>
</dbReference>
<dbReference type="GO" id="GO:0005789">
    <property type="term" value="C:endoplasmic reticulum membrane"/>
    <property type="evidence" value="ECO:0007669"/>
    <property type="project" value="UniProtKB-SubCell"/>
</dbReference>
<comment type="subcellular location">
    <subcellularLocation>
        <location evidence="1">Endoplasmic reticulum membrane</location>
        <topology evidence="1">Multi-pass membrane protein</topology>
    </subcellularLocation>
</comment>
<dbReference type="EMBL" id="JANBTW010000044">
    <property type="protein sequence ID" value="KAJ2675956.1"/>
    <property type="molecule type" value="Genomic_DNA"/>
</dbReference>
<evidence type="ECO:0000256" key="1">
    <source>
        <dbReference type="ARBA" id="ARBA00004477"/>
    </source>
</evidence>
<dbReference type="Proteomes" id="UP001151518">
    <property type="component" value="Unassembled WGS sequence"/>
</dbReference>
<dbReference type="Pfam" id="PF04420">
    <property type="entry name" value="CHD5"/>
    <property type="match status" value="1"/>
</dbReference>
<sequence length="201" mass="22372">MSSGLLIVTVFILEAVSALLDGMGYGTIATALWNIYCNITGNKKAAERLELKDAIVQLRRDLRTVSSVDEFARWAKMRRRLDALSAKFEGVSSDLAIERTAFELYANLVLRAIIYGLRAAVNIYNYREAVFYVPANWFYPILWFLSLPSSPMGSVSVTVWSLTCNRVCKRAAAVFNRVLKPVATPQHIRSSAAEADSAARN</sequence>
<dbReference type="InterPro" id="IPR029012">
    <property type="entry name" value="Helix_hairpin_bin_sf"/>
</dbReference>
<evidence type="ECO:0000256" key="7">
    <source>
        <dbReference type="SAM" id="SignalP"/>
    </source>
</evidence>
<dbReference type="OrthoDB" id="69461at2759"/>
<dbReference type="GO" id="GO:0043495">
    <property type="term" value="F:protein-membrane adaptor activity"/>
    <property type="evidence" value="ECO:0007669"/>
    <property type="project" value="TreeGrafter"/>
</dbReference>
<evidence type="ECO:0000256" key="3">
    <source>
        <dbReference type="ARBA" id="ARBA00022692"/>
    </source>
</evidence>
<reference evidence="8" key="1">
    <citation type="submission" date="2022-07" db="EMBL/GenBank/DDBJ databases">
        <title>Phylogenomic reconstructions and comparative analyses of Kickxellomycotina fungi.</title>
        <authorList>
            <person name="Reynolds N.K."/>
            <person name="Stajich J.E."/>
            <person name="Barry K."/>
            <person name="Grigoriev I.V."/>
            <person name="Crous P."/>
            <person name="Smith M.E."/>
        </authorList>
    </citation>
    <scope>NUCLEOTIDE SEQUENCE</scope>
    <source>
        <strain evidence="8">NRRL 3115</strain>
    </source>
</reference>
<dbReference type="Gene3D" id="1.10.287.660">
    <property type="entry name" value="Helix hairpin bin"/>
    <property type="match status" value="1"/>
</dbReference>
<organism evidence="8 9">
    <name type="scientific">Coemansia spiralis</name>
    <dbReference type="NCBI Taxonomy" id="417178"/>
    <lineage>
        <taxon>Eukaryota</taxon>
        <taxon>Fungi</taxon>
        <taxon>Fungi incertae sedis</taxon>
        <taxon>Zoopagomycota</taxon>
        <taxon>Kickxellomycotina</taxon>
        <taxon>Kickxellomycetes</taxon>
        <taxon>Kickxellales</taxon>
        <taxon>Kickxellaceae</taxon>
        <taxon>Coemansia</taxon>
    </lineage>
</organism>